<proteinExistence type="predicted"/>
<reference evidence="2 3" key="1">
    <citation type="submission" date="2021-01" db="EMBL/GenBank/DDBJ databases">
        <title>Whole genome shotgun sequence of Plantactinospora endophytica NBRC 110450.</title>
        <authorList>
            <person name="Komaki H."/>
            <person name="Tamura T."/>
        </authorList>
    </citation>
    <scope>NUCLEOTIDE SEQUENCE [LARGE SCALE GENOMIC DNA]</scope>
    <source>
        <strain evidence="2 3">NBRC 110450</strain>
    </source>
</reference>
<dbReference type="Proteomes" id="UP000646749">
    <property type="component" value="Unassembled WGS sequence"/>
</dbReference>
<protein>
    <submittedName>
        <fullName evidence="2">Uncharacterized protein</fullName>
    </submittedName>
</protein>
<dbReference type="RefSeq" id="WP_203868155.1">
    <property type="nucleotide sequence ID" value="NZ_BONW01000021.1"/>
</dbReference>
<dbReference type="EMBL" id="BONW01000021">
    <property type="protein sequence ID" value="GIG89740.1"/>
    <property type="molecule type" value="Genomic_DNA"/>
</dbReference>
<organism evidence="2 3">
    <name type="scientific">Plantactinospora endophytica</name>
    <dbReference type="NCBI Taxonomy" id="673535"/>
    <lineage>
        <taxon>Bacteria</taxon>
        <taxon>Bacillati</taxon>
        <taxon>Actinomycetota</taxon>
        <taxon>Actinomycetes</taxon>
        <taxon>Micromonosporales</taxon>
        <taxon>Micromonosporaceae</taxon>
        <taxon>Plantactinospora</taxon>
    </lineage>
</organism>
<feature type="chain" id="PRO_5045040501" evidence="1">
    <location>
        <begin position="32"/>
        <end position="317"/>
    </location>
</feature>
<dbReference type="PROSITE" id="PS51318">
    <property type="entry name" value="TAT"/>
    <property type="match status" value="1"/>
</dbReference>
<gene>
    <name evidence="2" type="ORF">Pen02_46760</name>
</gene>
<keyword evidence="1" id="KW-0732">Signal</keyword>
<keyword evidence="3" id="KW-1185">Reference proteome</keyword>
<name>A0ABQ4E4W7_9ACTN</name>
<comment type="caution">
    <text evidence="2">The sequence shown here is derived from an EMBL/GenBank/DDBJ whole genome shotgun (WGS) entry which is preliminary data.</text>
</comment>
<sequence>MSSNRTRRLTAGVLGAATAVATLAMAPAAQAAPRDGLLPQQRDTSVTVGRLVLEPTDRGYRGSVPLTISYRGTGTADLSVSIVEPVAGAFEDIDFGMPCFYGERPGELRRNIDCWDQIQGGDHRTHTIEFEVLTETQAYAMSAAGGAVTVTTTDSQPLTITKGFDTVFRSTTGSLRNPRPYVQDTQTDASVAAGSATLVRQPDGSYLGRLPVTVRYEGDAPHDGLQLESVLPAGVQLDSIEPSDVCAYPWCSVPGGEFMQGEERSVELVFTAPVGTTAGDLGTGSVVLHSSYFTEVSDVDPSDNTTGFTITAVDGAA</sequence>
<feature type="signal peptide" evidence="1">
    <location>
        <begin position="1"/>
        <end position="31"/>
    </location>
</feature>
<evidence type="ECO:0000313" key="3">
    <source>
        <dbReference type="Proteomes" id="UP000646749"/>
    </source>
</evidence>
<accession>A0ABQ4E4W7</accession>
<dbReference type="InterPro" id="IPR006311">
    <property type="entry name" value="TAT_signal"/>
</dbReference>
<evidence type="ECO:0000313" key="2">
    <source>
        <dbReference type="EMBL" id="GIG89740.1"/>
    </source>
</evidence>
<evidence type="ECO:0000256" key="1">
    <source>
        <dbReference type="SAM" id="SignalP"/>
    </source>
</evidence>